<protein>
    <submittedName>
        <fullName evidence="1">Uncharacterized protein</fullName>
    </submittedName>
</protein>
<keyword evidence="2" id="KW-1185">Reference proteome</keyword>
<evidence type="ECO:0000313" key="1">
    <source>
        <dbReference type="EMBL" id="KAI0083570.1"/>
    </source>
</evidence>
<evidence type="ECO:0000313" key="2">
    <source>
        <dbReference type="Proteomes" id="UP001055072"/>
    </source>
</evidence>
<comment type="caution">
    <text evidence="1">The sequence shown here is derived from an EMBL/GenBank/DDBJ whole genome shotgun (WGS) entry which is preliminary data.</text>
</comment>
<reference evidence="1" key="1">
    <citation type="journal article" date="2021" name="Environ. Microbiol.">
        <title>Gene family expansions and transcriptome signatures uncover fungal adaptations to wood decay.</title>
        <authorList>
            <person name="Hage H."/>
            <person name="Miyauchi S."/>
            <person name="Viragh M."/>
            <person name="Drula E."/>
            <person name="Min B."/>
            <person name="Chaduli D."/>
            <person name="Navarro D."/>
            <person name="Favel A."/>
            <person name="Norest M."/>
            <person name="Lesage-Meessen L."/>
            <person name="Balint B."/>
            <person name="Merenyi Z."/>
            <person name="de Eugenio L."/>
            <person name="Morin E."/>
            <person name="Martinez A.T."/>
            <person name="Baldrian P."/>
            <person name="Stursova M."/>
            <person name="Martinez M.J."/>
            <person name="Novotny C."/>
            <person name="Magnuson J.K."/>
            <person name="Spatafora J.W."/>
            <person name="Maurice S."/>
            <person name="Pangilinan J."/>
            <person name="Andreopoulos W."/>
            <person name="LaButti K."/>
            <person name="Hundley H."/>
            <person name="Na H."/>
            <person name="Kuo A."/>
            <person name="Barry K."/>
            <person name="Lipzen A."/>
            <person name="Henrissat B."/>
            <person name="Riley R."/>
            <person name="Ahrendt S."/>
            <person name="Nagy L.G."/>
            <person name="Grigoriev I.V."/>
            <person name="Martin F."/>
            <person name="Rosso M.N."/>
        </authorList>
    </citation>
    <scope>NUCLEOTIDE SEQUENCE</scope>
    <source>
        <strain evidence="1">CBS 384.51</strain>
    </source>
</reference>
<name>A0ACB8TNK0_9APHY</name>
<proteinExistence type="predicted"/>
<sequence length="138" mass="15461">MSAKYESSHPWALCNLSKGEYVRADAVAALTDSDGSNPFFEGYINLGQALLSQICWLSDGSIAMCCGGDLHRSRWAGDRFEVTTMDKLSLNITWKDVSGEVTETLEMIWKSEYGTPSKDWREVLAEESKQWASDEGFF</sequence>
<organism evidence="1 2">
    <name type="scientific">Irpex rosettiformis</name>
    <dbReference type="NCBI Taxonomy" id="378272"/>
    <lineage>
        <taxon>Eukaryota</taxon>
        <taxon>Fungi</taxon>
        <taxon>Dikarya</taxon>
        <taxon>Basidiomycota</taxon>
        <taxon>Agaricomycotina</taxon>
        <taxon>Agaricomycetes</taxon>
        <taxon>Polyporales</taxon>
        <taxon>Irpicaceae</taxon>
        <taxon>Irpex</taxon>
    </lineage>
</organism>
<accession>A0ACB8TNK0</accession>
<gene>
    <name evidence="1" type="ORF">BDY19DRAFT_910509</name>
</gene>
<dbReference type="EMBL" id="MU274960">
    <property type="protein sequence ID" value="KAI0083570.1"/>
    <property type="molecule type" value="Genomic_DNA"/>
</dbReference>
<dbReference type="Proteomes" id="UP001055072">
    <property type="component" value="Unassembled WGS sequence"/>
</dbReference>